<gene>
    <name evidence="6" type="ORF">WG78_17100</name>
</gene>
<organism evidence="6 7">
    <name type="scientific">Amantichitinum ursilacus</name>
    <dbReference type="NCBI Taxonomy" id="857265"/>
    <lineage>
        <taxon>Bacteria</taxon>
        <taxon>Pseudomonadati</taxon>
        <taxon>Pseudomonadota</taxon>
        <taxon>Betaproteobacteria</taxon>
        <taxon>Neisseriales</taxon>
        <taxon>Chitinibacteraceae</taxon>
        <taxon>Amantichitinum</taxon>
    </lineage>
</organism>
<comment type="caution">
    <text evidence="6">The sequence shown here is derived from an EMBL/GenBank/DDBJ whole genome shotgun (WGS) entry which is preliminary data.</text>
</comment>
<dbReference type="FunFam" id="1.10.10.60:FF:000141">
    <property type="entry name" value="TetR family transcriptional regulator"/>
    <property type="match status" value="1"/>
</dbReference>
<keyword evidence="3" id="KW-0804">Transcription</keyword>
<dbReference type="InterPro" id="IPR009057">
    <property type="entry name" value="Homeodomain-like_sf"/>
</dbReference>
<keyword evidence="7" id="KW-1185">Reference proteome</keyword>
<dbReference type="PRINTS" id="PR00455">
    <property type="entry name" value="HTHTETR"/>
</dbReference>
<dbReference type="Gene3D" id="1.10.10.60">
    <property type="entry name" value="Homeodomain-like"/>
    <property type="match status" value="1"/>
</dbReference>
<evidence type="ECO:0000256" key="1">
    <source>
        <dbReference type="ARBA" id="ARBA00023015"/>
    </source>
</evidence>
<evidence type="ECO:0000256" key="3">
    <source>
        <dbReference type="ARBA" id="ARBA00023163"/>
    </source>
</evidence>
<dbReference type="InterPro" id="IPR036271">
    <property type="entry name" value="Tet_transcr_reg_TetR-rel_C_sf"/>
</dbReference>
<dbReference type="InterPro" id="IPR001647">
    <property type="entry name" value="HTH_TetR"/>
</dbReference>
<protein>
    <submittedName>
        <fullName evidence="6">Bacterial regulatory protein, tetR family</fullName>
    </submittedName>
</protein>
<feature type="domain" description="HTH tetR-type" evidence="5">
    <location>
        <begin position="8"/>
        <end position="67"/>
    </location>
</feature>
<keyword evidence="2 4" id="KW-0238">DNA-binding</keyword>
<reference evidence="6 7" key="1">
    <citation type="submission" date="2015-07" db="EMBL/GenBank/DDBJ databases">
        <title>Draft genome sequence of the Amantichitinum ursilacus IGB-41, a new chitin-degrading bacterium.</title>
        <authorList>
            <person name="Kirstahler P."/>
            <person name="Guenther M."/>
            <person name="Grumaz C."/>
            <person name="Rupp S."/>
            <person name="Zibek S."/>
            <person name="Sohn K."/>
        </authorList>
    </citation>
    <scope>NUCLEOTIDE SEQUENCE [LARGE SCALE GENOMIC DNA]</scope>
    <source>
        <strain evidence="6 7">IGB-41</strain>
    </source>
</reference>
<dbReference type="Proteomes" id="UP000037939">
    <property type="component" value="Unassembled WGS sequence"/>
</dbReference>
<dbReference type="InterPro" id="IPR050109">
    <property type="entry name" value="HTH-type_TetR-like_transc_reg"/>
</dbReference>
<keyword evidence="1" id="KW-0805">Transcription regulation</keyword>
<dbReference type="EMBL" id="LAQT01000028">
    <property type="protein sequence ID" value="KPC50543.1"/>
    <property type="molecule type" value="Genomic_DNA"/>
</dbReference>
<evidence type="ECO:0000259" key="5">
    <source>
        <dbReference type="PROSITE" id="PS50977"/>
    </source>
</evidence>
<dbReference type="SUPFAM" id="SSF48498">
    <property type="entry name" value="Tetracyclin repressor-like, C-terminal domain"/>
    <property type="match status" value="1"/>
</dbReference>
<dbReference type="PROSITE" id="PS50977">
    <property type="entry name" value="HTH_TETR_2"/>
    <property type="match status" value="1"/>
</dbReference>
<dbReference type="InterPro" id="IPR039536">
    <property type="entry name" value="TetR_C_Proteobacteria"/>
</dbReference>
<dbReference type="GO" id="GO:0003700">
    <property type="term" value="F:DNA-binding transcription factor activity"/>
    <property type="evidence" value="ECO:0007669"/>
    <property type="project" value="TreeGrafter"/>
</dbReference>
<dbReference type="AlphaFoldDB" id="A0A0N0XGW2"/>
<dbReference type="STRING" id="857265.WG78_17100"/>
<evidence type="ECO:0000256" key="2">
    <source>
        <dbReference type="ARBA" id="ARBA00023125"/>
    </source>
</evidence>
<dbReference type="PANTHER" id="PTHR30055:SF223">
    <property type="entry name" value="HTH-TYPE TRANSCRIPTIONAL REGULATOR UIDR"/>
    <property type="match status" value="1"/>
</dbReference>
<name>A0A0N0XGW2_9NEIS</name>
<evidence type="ECO:0000313" key="6">
    <source>
        <dbReference type="EMBL" id="KPC50543.1"/>
    </source>
</evidence>
<evidence type="ECO:0000313" key="7">
    <source>
        <dbReference type="Proteomes" id="UP000037939"/>
    </source>
</evidence>
<dbReference type="Gene3D" id="1.10.357.10">
    <property type="entry name" value="Tetracycline Repressor, domain 2"/>
    <property type="match status" value="1"/>
</dbReference>
<proteinExistence type="predicted"/>
<dbReference type="SUPFAM" id="SSF46689">
    <property type="entry name" value="Homeodomain-like"/>
    <property type="match status" value="1"/>
</dbReference>
<evidence type="ECO:0000256" key="4">
    <source>
        <dbReference type="PROSITE-ProRule" id="PRU00335"/>
    </source>
</evidence>
<dbReference type="GO" id="GO:0000976">
    <property type="term" value="F:transcription cis-regulatory region binding"/>
    <property type="evidence" value="ECO:0007669"/>
    <property type="project" value="TreeGrafter"/>
</dbReference>
<accession>A0A0N0XGW2</accession>
<dbReference type="RefSeq" id="WP_053939026.1">
    <property type="nucleotide sequence ID" value="NZ_LAQT01000028.1"/>
</dbReference>
<dbReference type="Pfam" id="PF00440">
    <property type="entry name" value="TetR_N"/>
    <property type="match status" value="1"/>
</dbReference>
<feature type="DNA-binding region" description="H-T-H motif" evidence="4">
    <location>
        <begin position="30"/>
        <end position="49"/>
    </location>
</feature>
<dbReference type="PANTHER" id="PTHR30055">
    <property type="entry name" value="HTH-TYPE TRANSCRIPTIONAL REGULATOR RUTR"/>
    <property type="match status" value="1"/>
</dbReference>
<sequence>MATEALNSDRADRVLEAAFQVFCESGYRASIDLVAARAGVARQTIYNHFGSKQALFESTLAGSVADMLGTLGGGDVALRERLLAFAGNFRQRVLSPDAINLHRVLTSEAPRFSGLAQDFYRNCIQHCAGHVAEQFEIAMQQGLLRRENPQRAAMMLLDMLASQDRTRMLFGGAAPDPAGEAQLVEEVVDFFLRAMKP</sequence>
<dbReference type="OrthoDB" id="116240at2"/>
<dbReference type="Pfam" id="PF14246">
    <property type="entry name" value="TetR_C_7"/>
    <property type="match status" value="1"/>
</dbReference>